<dbReference type="AlphaFoldDB" id="A0A804IY87"/>
<dbReference type="EnsemblPlants" id="Ma04_t37670.1">
    <property type="protein sequence ID" value="Ma04_p37670.1"/>
    <property type="gene ID" value="Ma04_g37670"/>
</dbReference>
<accession>A0A804IY87</accession>
<proteinExistence type="predicted"/>
<evidence type="ECO:0000313" key="1">
    <source>
        <dbReference type="EMBL" id="CAG1844572.1"/>
    </source>
</evidence>
<evidence type="ECO:0000313" key="2">
    <source>
        <dbReference type="EnsemblPlants" id="Ma04_p37670.1"/>
    </source>
</evidence>
<protein>
    <submittedName>
        <fullName evidence="1">(wild Malaysian banana) hypothetical protein</fullName>
    </submittedName>
</protein>
<organism evidence="2 3">
    <name type="scientific">Musa acuminata subsp. malaccensis</name>
    <name type="common">Wild banana</name>
    <name type="synonym">Musa malaccensis</name>
    <dbReference type="NCBI Taxonomy" id="214687"/>
    <lineage>
        <taxon>Eukaryota</taxon>
        <taxon>Viridiplantae</taxon>
        <taxon>Streptophyta</taxon>
        <taxon>Embryophyta</taxon>
        <taxon>Tracheophyta</taxon>
        <taxon>Spermatophyta</taxon>
        <taxon>Magnoliopsida</taxon>
        <taxon>Liliopsida</taxon>
        <taxon>Zingiberales</taxon>
        <taxon>Musaceae</taxon>
        <taxon>Musa</taxon>
    </lineage>
</organism>
<reference evidence="1" key="1">
    <citation type="submission" date="2021-03" db="EMBL/GenBank/DDBJ databases">
        <authorList>
            <consortium name="Genoscope - CEA"/>
            <person name="William W."/>
        </authorList>
    </citation>
    <scope>NUCLEOTIDE SEQUENCE</scope>
    <source>
        <strain evidence="1">Doubled-haploid Pahang</strain>
    </source>
</reference>
<dbReference type="Proteomes" id="UP000012960">
    <property type="component" value="Unplaced"/>
</dbReference>
<keyword evidence="3" id="KW-1185">Reference proteome</keyword>
<reference evidence="2" key="2">
    <citation type="submission" date="2021-05" db="UniProtKB">
        <authorList>
            <consortium name="EnsemblPlants"/>
        </authorList>
    </citation>
    <scope>IDENTIFICATION</scope>
    <source>
        <strain evidence="2">subsp. malaccensis</strain>
    </source>
</reference>
<dbReference type="InParanoid" id="A0A804IY87"/>
<gene>
    <name evidence="1" type="ORF">GSMUA_143670.1</name>
</gene>
<evidence type="ECO:0000313" key="3">
    <source>
        <dbReference type="Proteomes" id="UP000012960"/>
    </source>
</evidence>
<sequence>MRSSSVASPAPKVLLSDHLLKDSDLQTRNVHGEDKSFRDMYVICQKE</sequence>
<name>A0A804IY87_MUSAM</name>
<dbReference type="Gramene" id="Ma04_t37670.1">
    <property type="protein sequence ID" value="Ma04_p37670.1"/>
    <property type="gene ID" value="Ma04_g37670"/>
</dbReference>
<dbReference type="EMBL" id="HG996469">
    <property type="protein sequence ID" value="CAG1844572.1"/>
    <property type="molecule type" value="Genomic_DNA"/>
</dbReference>